<feature type="domain" description="Helicase C-terminal" evidence="5">
    <location>
        <begin position="664"/>
        <end position="824"/>
    </location>
</feature>
<feature type="compositionally biased region" description="Gly residues" evidence="3">
    <location>
        <begin position="1091"/>
        <end position="1104"/>
    </location>
</feature>
<accession>A0AAD3DI14</accession>
<dbReference type="Pfam" id="PF00271">
    <property type="entry name" value="Helicase_C"/>
    <property type="match status" value="1"/>
</dbReference>
<dbReference type="InterPro" id="IPR049730">
    <property type="entry name" value="SNF2/RAD54-like_C"/>
</dbReference>
<dbReference type="CDD" id="cd18793">
    <property type="entry name" value="SF2_C_SNF"/>
    <property type="match status" value="1"/>
</dbReference>
<reference evidence="6 7" key="1">
    <citation type="journal article" date="2021" name="Sci. Rep.">
        <title>Genome sequencing of the multicellular alga Astrephomene provides insights into convergent evolution of germ-soma differentiation.</title>
        <authorList>
            <person name="Yamashita S."/>
            <person name="Yamamoto K."/>
            <person name="Matsuzaki R."/>
            <person name="Suzuki S."/>
            <person name="Yamaguchi H."/>
            <person name="Hirooka S."/>
            <person name="Minakuchi Y."/>
            <person name="Miyagishima S."/>
            <person name="Kawachi M."/>
            <person name="Toyoda A."/>
            <person name="Nozaki H."/>
        </authorList>
    </citation>
    <scope>NUCLEOTIDE SEQUENCE [LARGE SCALE GENOMIC DNA]</scope>
    <source>
        <strain evidence="6 7">NIES-4017</strain>
    </source>
</reference>
<dbReference type="Proteomes" id="UP001054857">
    <property type="component" value="Unassembled WGS sequence"/>
</dbReference>
<keyword evidence="1" id="KW-0378">Hydrolase</keyword>
<protein>
    <submittedName>
        <fullName evidence="6">Uncharacterized protein</fullName>
    </submittedName>
</protein>
<dbReference type="InterPro" id="IPR001650">
    <property type="entry name" value="Helicase_C-like"/>
</dbReference>
<dbReference type="InterPro" id="IPR014001">
    <property type="entry name" value="Helicase_ATP-bd"/>
</dbReference>
<dbReference type="InterPro" id="IPR038718">
    <property type="entry name" value="SNF2-like_sf"/>
</dbReference>
<evidence type="ECO:0000313" key="6">
    <source>
        <dbReference type="EMBL" id="GFR41048.1"/>
    </source>
</evidence>
<feature type="region of interest" description="Disordered" evidence="3">
    <location>
        <begin position="565"/>
        <end position="636"/>
    </location>
</feature>
<dbReference type="GO" id="GO:0016787">
    <property type="term" value="F:hydrolase activity"/>
    <property type="evidence" value="ECO:0007669"/>
    <property type="project" value="UniProtKB-KW"/>
</dbReference>
<dbReference type="Pfam" id="PF00176">
    <property type="entry name" value="SNF2-rel_dom"/>
    <property type="match status" value="1"/>
</dbReference>
<feature type="region of interest" description="Disordered" evidence="3">
    <location>
        <begin position="1"/>
        <end position="163"/>
    </location>
</feature>
<dbReference type="SMART" id="SM00487">
    <property type="entry name" value="DEXDc"/>
    <property type="match status" value="1"/>
</dbReference>
<dbReference type="InterPro" id="IPR000330">
    <property type="entry name" value="SNF2_N"/>
</dbReference>
<dbReference type="PANTHER" id="PTHR45629:SF7">
    <property type="entry name" value="DNA EXCISION REPAIR PROTEIN ERCC-6-RELATED"/>
    <property type="match status" value="1"/>
</dbReference>
<feature type="compositionally biased region" description="Low complexity" evidence="3">
    <location>
        <begin position="95"/>
        <end position="111"/>
    </location>
</feature>
<feature type="compositionally biased region" description="Acidic residues" evidence="3">
    <location>
        <begin position="139"/>
        <end position="163"/>
    </location>
</feature>
<evidence type="ECO:0000259" key="5">
    <source>
        <dbReference type="PROSITE" id="PS51194"/>
    </source>
</evidence>
<name>A0AAD3DI14_9CHLO</name>
<dbReference type="PANTHER" id="PTHR45629">
    <property type="entry name" value="SNF2/RAD54 FAMILY MEMBER"/>
    <property type="match status" value="1"/>
</dbReference>
<dbReference type="Gene3D" id="3.40.50.300">
    <property type="entry name" value="P-loop containing nucleotide triphosphate hydrolases"/>
    <property type="match status" value="1"/>
</dbReference>
<feature type="region of interest" description="Disordered" evidence="3">
    <location>
        <begin position="1035"/>
        <end position="1059"/>
    </location>
</feature>
<dbReference type="Gene3D" id="3.40.50.10810">
    <property type="entry name" value="Tandem AAA-ATPase domain"/>
    <property type="match status" value="1"/>
</dbReference>
<evidence type="ECO:0000256" key="3">
    <source>
        <dbReference type="SAM" id="MobiDB-lite"/>
    </source>
</evidence>
<dbReference type="AlphaFoldDB" id="A0AAD3DI14"/>
<organism evidence="6 7">
    <name type="scientific">Astrephomene gubernaculifera</name>
    <dbReference type="NCBI Taxonomy" id="47775"/>
    <lineage>
        <taxon>Eukaryota</taxon>
        <taxon>Viridiplantae</taxon>
        <taxon>Chlorophyta</taxon>
        <taxon>core chlorophytes</taxon>
        <taxon>Chlorophyceae</taxon>
        <taxon>CS clade</taxon>
        <taxon>Chlamydomonadales</taxon>
        <taxon>Astrephomenaceae</taxon>
        <taxon>Astrephomene</taxon>
    </lineage>
</organism>
<comment type="caution">
    <text evidence="6">The sequence shown here is derived from an EMBL/GenBank/DDBJ whole genome shotgun (WGS) entry which is preliminary data.</text>
</comment>
<evidence type="ECO:0000313" key="7">
    <source>
        <dbReference type="Proteomes" id="UP001054857"/>
    </source>
</evidence>
<dbReference type="PROSITE" id="PS51192">
    <property type="entry name" value="HELICASE_ATP_BIND_1"/>
    <property type="match status" value="1"/>
</dbReference>
<feature type="compositionally biased region" description="Basic and acidic residues" evidence="3">
    <location>
        <begin position="617"/>
        <end position="627"/>
    </location>
</feature>
<dbReference type="Gene3D" id="1.20.120.850">
    <property type="entry name" value="SWI2/SNF2 ATPases, N-terminal domain"/>
    <property type="match status" value="1"/>
</dbReference>
<feature type="domain" description="Helicase ATP-binding" evidence="4">
    <location>
        <begin position="223"/>
        <end position="395"/>
    </location>
</feature>
<gene>
    <name evidence="6" type="ORF">Agub_g1691</name>
</gene>
<keyword evidence="2" id="KW-0175">Coiled coil</keyword>
<feature type="region of interest" description="Disordered" evidence="3">
    <location>
        <begin position="449"/>
        <end position="484"/>
    </location>
</feature>
<dbReference type="PROSITE" id="PS51194">
    <property type="entry name" value="HELICASE_CTER"/>
    <property type="match status" value="1"/>
</dbReference>
<evidence type="ECO:0000256" key="1">
    <source>
        <dbReference type="ARBA" id="ARBA00022801"/>
    </source>
</evidence>
<dbReference type="InterPro" id="IPR050496">
    <property type="entry name" value="SNF2_RAD54_helicase_repair"/>
</dbReference>
<sequence length="1195" mass="126540">MLREIPANVLPARGAASSDKKTPSVLKAASAQALPSSESEDLEDFSSSDNDDQLPARGAAASIPRGNLRRLVRLGDRNQPGSTHQDDHALEDDILTGLTKLGLGSSSPTTSAVNEQHDSGRKAKPSATAAIPAAAEGSGEGDEGDAVDGVVDSEEGAESDEGYEPFFERLAPAVKPKGAPTARASEAPGPGSLVLGQKQQYVLPAPTAKKLYPHQVQGVKWLFNLFDMQRGGILGDDMGLGKTMQCSAFLAGLFNSGLVRRAIIIAPKTLLPHWIKELGVCGLKGLTREFFGNSESERTSALRSVVRGSGIIVTTYGMVQHNAEQLAGPAHSRADEDFNWDVMFLDEGHKIKNPKMKLVEQLRKLPARVRVIISGTPIQNNLMEMHSLFDFTTEGLLGDAKTFKKNYERPITKGLDKEACARERQMGAAIAAELRQRVEPFFLRREKKDVLRGGDNGGGSAGGSSSTAGSGGAEGAGPSAAASAAPAVGQRATSLPRKNDLVVWLRLTQLQRKIYTSFLHTDSVRQVLNEKASPLAAITVLKKICDHPALLTQRTASSVITGAHRWASNDNNKGGYKSNRKPGRRNSLDDFIVDDSDEPESIEDSEDDDPEEVSDSGSERRTSSKDESAEDAPIEWLGDGEALAGELARELERRGADASCKTAFVLALLEQLHAEGHRTLIFSQSKVMLSILEAGVKTMKMAYCRIDGDVSSAEERQALVNRFQTNDKIPVFLLTSQVGGLGLTLTAADRVIIVDPAWNPSVDNQSVDRAYRLGQTRDVVVYRLITCGTVEEKIYRKQVYKGGLLKTGTEEGIQFRYFTQTELRDLFSVTPEGLQESATQVQLHGMHAHQRDATEELQRHLERVRRMESVAGIHDHNLLFSQRPEEPVPTAQEGAAILSQMQKAGPIGVDALTNMMQSGMKISSSSASMKQRAAVDQARRKVEELATRIQTTQGTLKAALAMRMPDGGAKLKESLVILERQHQVAVAELKALEADGAVASDLAGSSGSSASGGSGLFSRFAMGGSNNATGAFAGTSSSNTGSGGSSPATSISSAGASGPGHGFVQAPLARPAGRLGGLGFGAGLMARANRGGGSGAAGAAGGDGAPRPVAGLQQPSGEAGRQRTAIETTGGSRGPDGNTIPQGAPVQPARVEKVTVDDEENSFFSAGSLGGQEAYDDAVSQPASSPIDLTGSPDR</sequence>
<dbReference type="EMBL" id="BMAR01000001">
    <property type="protein sequence ID" value="GFR41048.1"/>
    <property type="molecule type" value="Genomic_DNA"/>
</dbReference>
<dbReference type="SUPFAM" id="SSF52540">
    <property type="entry name" value="P-loop containing nucleoside triphosphate hydrolases"/>
    <property type="match status" value="2"/>
</dbReference>
<feature type="compositionally biased region" description="Acidic residues" evidence="3">
    <location>
        <begin position="591"/>
        <end position="614"/>
    </location>
</feature>
<dbReference type="InterPro" id="IPR027417">
    <property type="entry name" value="P-loop_NTPase"/>
</dbReference>
<feature type="compositionally biased region" description="Acidic residues" evidence="3">
    <location>
        <begin position="38"/>
        <end position="52"/>
    </location>
</feature>
<dbReference type="SMART" id="SM00490">
    <property type="entry name" value="HELICc"/>
    <property type="match status" value="1"/>
</dbReference>
<evidence type="ECO:0000259" key="4">
    <source>
        <dbReference type="PROSITE" id="PS51192"/>
    </source>
</evidence>
<feature type="region of interest" description="Disordered" evidence="3">
    <location>
        <begin position="1091"/>
        <end position="1195"/>
    </location>
</feature>
<keyword evidence="7" id="KW-1185">Reference proteome</keyword>
<proteinExistence type="predicted"/>
<dbReference type="GO" id="GO:0005524">
    <property type="term" value="F:ATP binding"/>
    <property type="evidence" value="ECO:0007669"/>
    <property type="project" value="InterPro"/>
</dbReference>
<feature type="compositionally biased region" description="Low complexity" evidence="3">
    <location>
        <begin position="125"/>
        <end position="137"/>
    </location>
</feature>
<dbReference type="GO" id="GO:0015616">
    <property type="term" value="F:DNA translocase activity"/>
    <property type="evidence" value="ECO:0007669"/>
    <property type="project" value="TreeGrafter"/>
</dbReference>
<feature type="coiled-coil region" evidence="2">
    <location>
        <begin position="935"/>
        <end position="995"/>
    </location>
</feature>
<feature type="compositionally biased region" description="Low complexity" evidence="3">
    <location>
        <begin position="1035"/>
        <end position="1056"/>
    </location>
</feature>
<evidence type="ECO:0000256" key="2">
    <source>
        <dbReference type="SAM" id="Coils"/>
    </source>
</evidence>